<feature type="domain" description="HTH luxR-type" evidence="5">
    <location>
        <begin position="135"/>
        <end position="200"/>
    </location>
</feature>
<dbReference type="AlphaFoldDB" id="A0A7X4GZL3"/>
<dbReference type="InterPro" id="IPR001789">
    <property type="entry name" value="Sig_transdc_resp-reg_receiver"/>
</dbReference>
<dbReference type="InterPro" id="IPR016032">
    <property type="entry name" value="Sig_transdc_resp-reg_C-effctor"/>
</dbReference>
<evidence type="ECO:0000259" key="6">
    <source>
        <dbReference type="PROSITE" id="PS50110"/>
    </source>
</evidence>
<evidence type="ECO:0000256" key="1">
    <source>
        <dbReference type="ARBA" id="ARBA00023015"/>
    </source>
</evidence>
<dbReference type="SMART" id="SM00448">
    <property type="entry name" value="REC"/>
    <property type="match status" value="1"/>
</dbReference>
<keyword evidence="1" id="KW-0805">Transcription regulation</keyword>
<feature type="modified residue" description="4-aspartylphosphate" evidence="4">
    <location>
        <position position="54"/>
    </location>
</feature>
<keyword evidence="2" id="KW-0238">DNA-binding</keyword>
<dbReference type="Pfam" id="PF00072">
    <property type="entry name" value="Response_reg"/>
    <property type="match status" value="1"/>
</dbReference>
<evidence type="ECO:0000256" key="3">
    <source>
        <dbReference type="ARBA" id="ARBA00023163"/>
    </source>
</evidence>
<dbReference type="PROSITE" id="PS50043">
    <property type="entry name" value="HTH_LUXR_2"/>
    <property type="match status" value="1"/>
</dbReference>
<accession>A0A7X4GZL3</accession>
<organism evidence="7 8">
    <name type="scientific">Duganella margarita</name>
    <dbReference type="NCBI Taxonomy" id="2692170"/>
    <lineage>
        <taxon>Bacteria</taxon>
        <taxon>Pseudomonadati</taxon>
        <taxon>Pseudomonadota</taxon>
        <taxon>Betaproteobacteria</taxon>
        <taxon>Burkholderiales</taxon>
        <taxon>Oxalobacteraceae</taxon>
        <taxon>Telluria group</taxon>
        <taxon>Duganella</taxon>
    </lineage>
</organism>
<dbReference type="InterPro" id="IPR011006">
    <property type="entry name" value="CheY-like_superfamily"/>
</dbReference>
<protein>
    <submittedName>
        <fullName evidence="7">Response regulator</fullName>
    </submittedName>
</protein>
<name>A0A7X4GZL3_9BURK</name>
<gene>
    <name evidence="7" type="ORF">GTP56_06840</name>
</gene>
<dbReference type="GO" id="GO:0003677">
    <property type="term" value="F:DNA binding"/>
    <property type="evidence" value="ECO:0007669"/>
    <property type="project" value="UniProtKB-KW"/>
</dbReference>
<evidence type="ECO:0000259" key="5">
    <source>
        <dbReference type="PROSITE" id="PS50043"/>
    </source>
</evidence>
<dbReference type="PRINTS" id="PR00038">
    <property type="entry name" value="HTHLUXR"/>
</dbReference>
<dbReference type="GO" id="GO:0006355">
    <property type="term" value="P:regulation of DNA-templated transcription"/>
    <property type="evidence" value="ECO:0007669"/>
    <property type="project" value="InterPro"/>
</dbReference>
<evidence type="ECO:0000256" key="4">
    <source>
        <dbReference type="PROSITE-ProRule" id="PRU00169"/>
    </source>
</evidence>
<dbReference type="CDD" id="cd06170">
    <property type="entry name" value="LuxR_C_like"/>
    <property type="match status" value="1"/>
</dbReference>
<keyword evidence="4" id="KW-0597">Phosphoprotein</keyword>
<keyword evidence="3" id="KW-0804">Transcription</keyword>
<dbReference type="Pfam" id="PF00196">
    <property type="entry name" value="GerE"/>
    <property type="match status" value="1"/>
</dbReference>
<evidence type="ECO:0000256" key="2">
    <source>
        <dbReference type="ARBA" id="ARBA00023125"/>
    </source>
</evidence>
<proteinExistence type="predicted"/>
<dbReference type="SUPFAM" id="SSF46894">
    <property type="entry name" value="C-terminal effector domain of the bipartite response regulators"/>
    <property type="match status" value="1"/>
</dbReference>
<dbReference type="Proteomes" id="UP000469734">
    <property type="component" value="Unassembled WGS sequence"/>
</dbReference>
<dbReference type="GO" id="GO:0000160">
    <property type="term" value="P:phosphorelay signal transduction system"/>
    <property type="evidence" value="ECO:0007669"/>
    <property type="project" value="InterPro"/>
</dbReference>
<dbReference type="InterPro" id="IPR000792">
    <property type="entry name" value="Tscrpt_reg_LuxR_C"/>
</dbReference>
<evidence type="ECO:0000313" key="8">
    <source>
        <dbReference type="Proteomes" id="UP000469734"/>
    </source>
</evidence>
<dbReference type="Gene3D" id="1.10.10.10">
    <property type="entry name" value="Winged helix-like DNA-binding domain superfamily/Winged helix DNA-binding domain"/>
    <property type="match status" value="1"/>
</dbReference>
<dbReference type="InterPro" id="IPR036388">
    <property type="entry name" value="WH-like_DNA-bd_sf"/>
</dbReference>
<dbReference type="SUPFAM" id="SSF52172">
    <property type="entry name" value="CheY-like"/>
    <property type="match status" value="1"/>
</dbReference>
<evidence type="ECO:0000313" key="7">
    <source>
        <dbReference type="EMBL" id="MYM71914.1"/>
    </source>
</evidence>
<dbReference type="Gene3D" id="3.40.50.2300">
    <property type="match status" value="1"/>
</dbReference>
<dbReference type="SMART" id="SM00421">
    <property type="entry name" value="HTH_LUXR"/>
    <property type="match status" value="1"/>
</dbReference>
<dbReference type="PANTHER" id="PTHR44688:SF16">
    <property type="entry name" value="DNA-BINDING TRANSCRIPTIONAL ACTIVATOR DEVR_DOSR"/>
    <property type="match status" value="1"/>
</dbReference>
<reference evidence="7 8" key="1">
    <citation type="submission" date="2019-12" db="EMBL/GenBank/DDBJ databases">
        <title>Novel species isolated from a subtropical stream in China.</title>
        <authorList>
            <person name="Lu H."/>
        </authorList>
    </citation>
    <scope>NUCLEOTIDE SEQUENCE [LARGE SCALE GENOMIC DNA]</scope>
    <source>
        <strain evidence="7 8">FT134W</strain>
    </source>
</reference>
<sequence>MNAPRVFLVDDQPAVLKALTRLLTAAGYTVQAYHTAQAFLDSGNAGAEGCLVLDLSMPAMSGLALQQALAQRASLLPVIFLTGHGNLDSGIQAMKLGAADFLTKPVDDARLIAAIEQALARNRALRADHAERADLAARLHSLTPREAEVMNLVIEGLLNKQIAAALGTVEKTVKVHRARVMTKMQVRSVTALVRLVDRLRTGAPP</sequence>
<dbReference type="RefSeq" id="WP_161049542.1">
    <property type="nucleotide sequence ID" value="NZ_WWCR01000005.1"/>
</dbReference>
<dbReference type="EMBL" id="WWCR01000005">
    <property type="protein sequence ID" value="MYM71914.1"/>
    <property type="molecule type" value="Genomic_DNA"/>
</dbReference>
<dbReference type="PANTHER" id="PTHR44688">
    <property type="entry name" value="DNA-BINDING TRANSCRIPTIONAL ACTIVATOR DEVR_DOSR"/>
    <property type="match status" value="1"/>
</dbReference>
<comment type="caution">
    <text evidence="7">The sequence shown here is derived from an EMBL/GenBank/DDBJ whole genome shotgun (WGS) entry which is preliminary data.</text>
</comment>
<dbReference type="PROSITE" id="PS50110">
    <property type="entry name" value="RESPONSE_REGULATORY"/>
    <property type="match status" value="1"/>
</dbReference>
<feature type="domain" description="Response regulatory" evidence="6">
    <location>
        <begin position="5"/>
        <end position="119"/>
    </location>
</feature>